<dbReference type="GeneID" id="63701739"/>
<keyword evidence="3 7" id="KW-0813">Transport</keyword>
<evidence type="ECO:0000256" key="2">
    <source>
        <dbReference type="ARBA" id="ARBA00010992"/>
    </source>
</evidence>
<dbReference type="PANTHER" id="PTHR48022:SF28">
    <property type="entry name" value="MAJOR FACILITATOR SUPERFAMILY (MFS) PROFILE DOMAIN-CONTAINING PROTEIN-RELATED"/>
    <property type="match status" value="1"/>
</dbReference>
<dbReference type="InterPro" id="IPR050360">
    <property type="entry name" value="MFS_Sugar_Transporters"/>
</dbReference>
<feature type="transmembrane region" description="Helical" evidence="8">
    <location>
        <begin position="334"/>
        <end position="353"/>
    </location>
</feature>
<evidence type="ECO:0000313" key="11">
    <source>
        <dbReference type="Proteomes" id="UP000019804"/>
    </source>
</evidence>
<reference evidence="11" key="1">
    <citation type="journal article" date="2014" name="Nat. Commun.">
        <title>Genomic adaptations of the halophilic Dead Sea filamentous fungus Eurotium rubrum.</title>
        <authorList>
            <person name="Kis-Papo T."/>
            <person name="Weig A.R."/>
            <person name="Riley R."/>
            <person name="Persoh D."/>
            <person name="Salamov A."/>
            <person name="Sun H."/>
            <person name="Lipzen A."/>
            <person name="Wasser S.P."/>
            <person name="Rambold G."/>
            <person name="Grigoriev I.V."/>
            <person name="Nevo E."/>
        </authorList>
    </citation>
    <scope>NUCLEOTIDE SEQUENCE [LARGE SCALE GENOMIC DNA]</scope>
    <source>
        <strain evidence="11">CBS 135680</strain>
    </source>
</reference>
<dbReference type="NCBIfam" id="TIGR00879">
    <property type="entry name" value="SP"/>
    <property type="match status" value="1"/>
</dbReference>
<dbReference type="InterPro" id="IPR003663">
    <property type="entry name" value="Sugar/inositol_transpt"/>
</dbReference>
<dbReference type="Gene3D" id="1.20.1250.20">
    <property type="entry name" value="MFS general substrate transporter like domains"/>
    <property type="match status" value="1"/>
</dbReference>
<feature type="domain" description="Major facilitator superfamily (MFS) profile" evidence="9">
    <location>
        <begin position="1"/>
        <end position="455"/>
    </location>
</feature>
<dbReference type="PROSITE" id="PS50850">
    <property type="entry name" value="MFS"/>
    <property type="match status" value="1"/>
</dbReference>
<dbReference type="GO" id="GO:0005351">
    <property type="term" value="F:carbohydrate:proton symporter activity"/>
    <property type="evidence" value="ECO:0007669"/>
    <property type="project" value="TreeGrafter"/>
</dbReference>
<dbReference type="InterPro" id="IPR020846">
    <property type="entry name" value="MFS_dom"/>
</dbReference>
<comment type="subcellular location">
    <subcellularLocation>
        <location evidence="1">Membrane</location>
        <topology evidence="1">Multi-pass membrane protein</topology>
    </subcellularLocation>
</comment>
<sequence length="508" mass="56563">MSHFSPFFPSFSSFEECCFKSLKADLSDSESPPPVVLDSSFLVMTRESSVTFGYPDATIQGQIVATYDIGCIIGTLVSMFFGDRLGRRRCILTGCCILIVGAVLQTASYSLAQMIVGRVVAGVGNGMNTVAIPVWQSKTARADNRGKLIVTQLVTNIFVDELWFPFIPHSSVSWRFPLAFQCFFAIVTIALVLVTPESPRWLVMRGRVSEARSILSRLLAKPEYDPTVVDGIQNLVATVHHESEVQQSSILKEIFASNNKQQTFRRMLLGAETAFFQQLGGTNVIAYYLPVVLTRSVGLSNRMALILSAVDSMLLMFWGSLASLVIDRMGRKRLMLMGVTGSGICFALVAVGLRYGGENNKGMSILAVVFIFMYYVFYDLSLLSIPYMYPAEINSQKMRNIGTSFATTVNWVFVYLVVVVTPTAIESIHWKYYMLFAIFNVCFAPIIWRFYVETANLSLEQVDRLFEAKYEAGKDMTWSEATRIARTETPVGLGDAKAAETEYCENVA</sequence>
<gene>
    <name evidence="10" type="ORF">EURHEDRAFT_517931</name>
</gene>
<feature type="transmembrane region" description="Helical" evidence="8">
    <location>
        <begin position="59"/>
        <end position="81"/>
    </location>
</feature>
<dbReference type="InterPro" id="IPR005829">
    <property type="entry name" value="Sugar_transporter_CS"/>
</dbReference>
<accession>A0A017S5A3</accession>
<evidence type="ECO:0000256" key="7">
    <source>
        <dbReference type="RuleBase" id="RU003346"/>
    </source>
</evidence>
<name>A0A017S5A3_ASPRC</name>
<dbReference type="OrthoDB" id="6133115at2759"/>
<dbReference type="AlphaFoldDB" id="A0A017S5A3"/>
<feature type="transmembrane region" description="Helical" evidence="8">
    <location>
        <begin position="267"/>
        <end position="290"/>
    </location>
</feature>
<dbReference type="STRING" id="1388766.A0A017S5A3"/>
<feature type="transmembrane region" description="Helical" evidence="8">
    <location>
        <begin position="401"/>
        <end position="420"/>
    </location>
</feature>
<evidence type="ECO:0000256" key="1">
    <source>
        <dbReference type="ARBA" id="ARBA00004141"/>
    </source>
</evidence>
<dbReference type="Pfam" id="PF00083">
    <property type="entry name" value="Sugar_tr"/>
    <property type="match status" value="1"/>
</dbReference>
<feature type="transmembrane region" description="Helical" evidence="8">
    <location>
        <begin position="365"/>
        <end position="389"/>
    </location>
</feature>
<evidence type="ECO:0000256" key="3">
    <source>
        <dbReference type="ARBA" id="ARBA00022448"/>
    </source>
</evidence>
<dbReference type="SUPFAM" id="SSF103473">
    <property type="entry name" value="MFS general substrate transporter"/>
    <property type="match status" value="1"/>
</dbReference>
<evidence type="ECO:0000256" key="4">
    <source>
        <dbReference type="ARBA" id="ARBA00022692"/>
    </source>
</evidence>
<feature type="transmembrane region" description="Helical" evidence="8">
    <location>
        <begin position="302"/>
        <end position="322"/>
    </location>
</feature>
<protein>
    <submittedName>
        <fullName evidence="10">General substrate transporter</fullName>
    </submittedName>
</protein>
<keyword evidence="6 8" id="KW-0472">Membrane</keyword>
<keyword evidence="4 8" id="KW-0812">Transmembrane</keyword>
<evidence type="ECO:0000313" key="10">
    <source>
        <dbReference type="EMBL" id="EYE92112.1"/>
    </source>
</evidence>
<dbReference type="GO" id="GO:0016020">
    <property type="term" value="C:membrane"/>
    <property type="evidence" value="ECO:0007669"/>
    <property type="project" value="UniProtKB-SubCell"/>
</dbReference>
<proteinExistence type="inferred from homology"/>
<keyword evidence="5 8" id="KW-1133">Transmembrane helix</keyword>
<dbReference type="Proteomes" id="UP000019804">
    <property type="component" value="Unassembled WGS sequence"/>
</dbReference>
<dbReference type="InterPro" id="IPR005828">
    <property type="entry name" value="MFS_sugar_transport-like"/>
</dbReference>
<dbReference type="RefSeq" id="XP_040635800.1">
    <property type="nucleotide sequence ID" value="XM_040786615.1"/>
</dbReference>
<feature type="transmembrane region" description="Helical" evidence="8">
    <location>
        <begin position="178"/>
        <end position="195"/>
    </location>
</feature>
<evidence type="ECO:0000256" key="5">
    <source>
        <dbReference type="ARBA" id="ARBA00022989"/>
    </source>
</evidence>
<evidence type="ECO:0000256" key="6">
    <source>
        <dbReference type="ARBA" id="ARBA00023136"/>
    </source>
</evidence>
<dbReference type="PANTHER" id="PTHR48022">
    <property type="entry name" value="PLASTIDIC GLUCOSE TRANSPORTER 4"/>
    <property type="match status" value="1"/>
</dbReference>
<evidence type="ECO:0000259" key="9">
    <source>
        <dbReference type="PROSITE" id="PS50850"/>
    </source>
</evidence>
<comment type="similarity">
    <text evidence="2 7">Belongs to the major facilitator superfamily. Sugar transporter (TC 2.A.1.1) family.</text>
</comment>
<feature type="transmembrane region" description="Helical" evidence="8">
    <location>
        <begin position="432"/>
        <end position="451"/>
    </location>
</feature>
<dbReference type="EMBL" id="KK088439">
    <property type="protein sequence ID" value="EYE92112.1"/>
    <property type="molecule type" value="Genomic_DNA"/>
</dbReference>
<organism evidence="10 11">
    <name type="scientific">Aspergillus ruber (strain CBS 135680)</name>
    <dbReference type="NCBI Taxonomy" id="1388766"/>
    <lineage>
        <taxon>Eukaryota</taxon>
        <taxon>Fungi</taxon>
        <taxon>Dikarya</taxon>
        <taxon>Ascomycota</taxon>
        <taxon>Pezizomycotina</taxon>
        <taxon>Eurotiomycetes</taxon>
        <taxon>Eurotiomycetidae</taxon>
        <taxon>Eurotiales</taxon>
        <taxon>Aspergillaceae</taxon>
        <taxon>Aspergillus</taxon>
        <taxon>Aspergillus subgen. Aspergillus</taxon>
    </lineage>
</organism>
<keyword evidence="11" id="KW-1185">Reference proteome</keyword>
<dbReference type="HOGENOM" id="CLU_001265_30_3_1"/>
<feature type="transmembrane region" description="Helical" evidence="8">
    <location>
        <begin position="90"/>
        <end position="109"/>
    </location>
</feature>
<dbReference type="InterPro" id="IPR036259">
    <property type="entry name" value="MFS_trans_sf"/>
</dbReference>
<evidence type="ECO:0000256" key="8">
    <source>
        <dbReference type="SAM" id="Phobius"/>
    </source>
</evidence>
<dbReference type="PROSITE" id="PS00216">
    <property type="entry name" value="SUGAR_TRANSPORT_1"/>
    <property type="match status" value="1"/>
</dbReference>